<dbReference type="OrthoDB" id="9800841at2"/>
<gene>
    <name evidence="3" type="ORF">TK50_17590</name>
</gene>
<sequence>MASRLLFLARHGEQDRPADGQDGPDGASGDPPEVGLSARGRRQAELLGERLREVPFAAVHHGPLPRAAQTAGLVARSLPGVPVYATELAGDHLPHDTDPAGLPPAYARLLAAYSPAERVDGPRLTAAAVARFAAVPADGDDRVLVVTHTFLIAWLVRHALDAPPGRWLGLGHHNAGLTVIRYHSVGPATLVAVNDVSHLPPDLRATGLPAAYRF</sequence>
<dbReference type="PATRIC" id="fig|47853.6.peg.3678"/>
<organism evidence="3 4">
    <name type="scientific">Micromonospora haikouensis</name>
    <dbReference type="NCBI Taxonomy" id="686309"/>
    <lineage>
        <taxon>Bacteria</taxon>
        <taxon>Bacillati</taxon>
        <taxon>Actinomycetota</taxon>
        <taxon>Actinomycetes</taxon>
        <taxon>Micromonosporales</taxon>
        <taxon>Micromonosporaceae</taxon>
        <taxon>Micromonospora</taxon>
    </lineage>
</organism>
<evidence type="ECO:0000256" key="1">
    <source>
        <dbReference type="ARBA" id="ARBA00022801"/>
    </source>
</evidence>
<dbReference type="InterPro" id="IPR029033">
    <property type="entry name" value="His_PPase_superfam"/>
</dbReference>
<dbReference type="Proteomes" id="UP000032254">
    <property type="component" value="Unassembled WGS sequence"/>
</dbReference>
<evidence type="ECO:0000313" key="3">
    <source>
        <dbReference type="EMBL" id="KIR63451.1"/>
    </source>
</evidence>
<evidence type="ECO:0000313" key="4">
    <source>
        <dbReference type="Proteomes" id="UP000032254"/>
    </source>
</evidence>
<dbReference type="Pfam" id="PF00300">
    <property type="entry name" value="His_Phos_1"/>
    <property type="match status" value="2"/>
</dbReference>
<name>A0A0D0WWT9_9ACTN</name>
<dbReference type="RefSeq" id="WP_043966432.1">
    <property type="nucleotide sequence ID" value="NZ_JXSX01000002.1"/>
</dbReference>
<reference evidence="3 4" key="1">
    <citation type="submission" date="2015-01" db="EMBL/GenBank/DDBJ databases">
        <title>Sequencing and annotation of Micromonospora carbonacea strain JXNU-1 genome.</title>
        <authorList>
            <person name="Long Z."/>
            <person name="Huang Y."/>
            <person name="Jiang Y."/>
        </authorList>
    </citation>
    <scope>NUCLEOTIDE SEQUENCE [LARGE SCALE GENOMIC DNA]</scope>
    <source>
        <strain evidence="3 4">JXNU-1</strain>
    </source>
</reference>
<feature type="compositionally biased region" description="Basic and acidic residues" evidence="2">
    <location>
        <begin position="10"/>
        <end position="19"/>
    </location>
</feature>
<dbReference type="SUPFAM" id="SSF53254">
    <property type="entry name" value="Phosphoglycerate mutase-like"/>
    <property type="match status" value="1"/>
</dbReference>
<accession>A0A0D0WWT9</accession>
<protein>
    <submittedName>
        <fullName evidence="3">Phosphoglycerate mutase</fullName>
    </submittedName>
</protein>
<keyword evidence="4" id="KW-1185">Reference proteome</keyword>
<proteinExistence type="predicted"/>
<dbReference type="GO" id="GO:0016787">
    <property type="term" value="F:hydrolase activity"/>
    <property type="evidence" value="ECO:0007669"/>
    <property type="project" value="UniProtKB-KW"/>
</dbReference>
<dbReference type="InterPro" id="IPR013078">
    <property type="entry name" value="His_Pase_superF_clade-1"/>
</dbReference>
<dbReference type="PANTHER" id="PTHR20935">
    <property type="entry name" value="PHOSPHOGLYCERATE MUTASE-RELATED"/>
    <property type="match status" value="1"/>
</dbReference>
<dbReference type="AlphaFoldDB" id="A0A0D0WWT9"/>
<comment type="caution">
    <text evidence="3">The sequence shown here is derived from an EMBL/GenBank/DDBJ whole genome shotgun (WGS) entry which is preliminary data.</text>
</comment>
<dbReference type="GeneID" id="301305867"/>
<dbReference type="Gene3D" id="3.40.50.1240">
    <property type="entry name" value="Phosphoglycerate mutase-like"/>
    <property type="match status" value="1"/>
</dbReference>
<feature type="region of interest" description="Disordered" evidence="2">
    <location>
        <begin position="1"/>
        <end position="37"/>
    </location>
</feature>
<evidence type="ECO:0000256" key="2">
    <source>
        <dbReference type="SAM" id="MobiDB-lite"/>
    </source>
</evidence>
<dbReference type="PANTHER" id="PTHR20935:SF0">
    <property type="entry name" value="SERINE_THREONINE-PROTEIN PHOSPHATASE PGAM5, MITOCHONDRIAL"/>
    <property type="match status" value="1"/>
</dbReference>
<dbReference type="EMBL" id="JXSX01000002">
    <property type="protein sequence ID" value="KIR63451.1"/>
    <property type="molecule type" value="Genomic_DNA"/>
</dbReference>
<keyword evidence="1" id="KW-0378">Hydrolase</keyword>
<dbReference type="CDD" id="cd07067">
    <property type="entry name" value="HP_PGM_like"/>
    <property type="match status" value="1"/>
</dbReference>
<dbReference type="InterPro" id="IPR051021">
    <property type="entry name" value="Mito_Ser/Thr_phosphatase"/>
</dbReference>